<evidence type="ECO:0008006" key="3">
    <source>
        <dbReference type="Google" id="ProtNLM"/>
    </source>
</evidence>
<dbReference type="RefSeq" id="WP_286286524.1">
    <property type="nucleotide sequence ID" value="NZ_JASXSZ010000001.1"/>
</dbReference>
<proteinExistence type="predicted"/>
<comment type="caution">
    <text evidence="1">The sequence shown here is derived from an EMBL/GenBank/DDBJ whole genome shotgun (WGS) entry which is preliminary data.</text>
</comment>
<sequence>MADRDGSPPTRAVWESPQARRRIHAYVLAADPWWLEDSVLSYYDIVDEIVVSYDETGRSWTGTPLPIEECLGRLRAIDSAQKMRFVPGAFYDPGRTALESDTAQRQAALAAASPGADWVVQLDTDEVLQDTTALLEAIDQAEAIGCEAIEFPARYLYTRTARGRFLETTRSFWRRRSGYPGPVVIRSGATLVHCRQSNLPILRVDIAASNTDPTHPRDAVVHRVVRADQAILHYSWVRDDAYMVRKAAWSGHSDTYQRMLSMWRWRTRHPVAAVLLGWTRRDREWHRMTVLPPYRRTWRGES</sequence>
<reference evidence="1 2" key="1">
    <citation type="submission" date="2023-06" db="EMBL/GenBank/DDBJ databases">
        <title>Microbacterium sp. nov., isolated from a waste landfill.</title>
        <authorList>
            <person name="Wen W."/>
        </authorList>
    </citation>
    <scope>NUCLEOTIDE SEQUENCE [LARGE SCALE GENOMIC DNA]</scope>
    <source>
        <strain evidence="1 2">ASV49</strain>
    </source>
</reference>
<protein>
    <recommendedName>
        <fullName evidence="3">Glycosyltransferase family 2 protein</fullName>
    </recommendedName>
</protein>
<evidence type="ECO:0000313" key="1">
    <source>
        <dbReference type="EMBL" id="MDL9978268.1"/>
    </source>
</evidence>
<dbReference type="EMBL" id="JASXSZ010000001">
    <property type="protein sequence ID" value="MDL9978268.1"/>
    <property type="molecule type" value="Genomic_DNA"/>
</dbReference>
<gene>
    <name evidence="1" type="ORF">QSV35_02895</name>
</gene>
<accession>A0ABT7MV22</accession>
<organism evidence="1 2">
    <name type="scientific">Microbacterium candidum</name>
    <dbReference type="NCBI Taxonomy" id="3041922"/>
    <lineage>
        <taxon>Bacteria</taxon>
        <taxon>Bacillati</taxon>
        <taxon>Actinomycetota</taxon>
        <taxon>Actinomycetes</taxon>
        <taxon>Micrococcales</taxon>
        <taxon>Microbacteriaceae</taxon>
        <taxon>Microbacterium</taxon>
    </lineage>
</organism>
<dbReference type="Proteomes" id="UP001235064">
    <property type="component" value="Unassembled WGS sequence"/>
</dbReference>
<evidence type="ECO:0000313" key="2">
    <source>
        <dbReference type="Proteomes" id="UP001235064"/>
    </source>
</evidence>
<name>A0ABT7MV22_9MICO</name>
<keyword evidence="2" id="KW-1185">Reference proteome</keyword>